<gene>
    <name evidence="2" type="ORF">R69888_01300</name>
</gene>
<feature type="coiled-coil region" evidence="1">
    <location>
        <begin position="145"/>
        <end position="172"/>
    </location>
</feature>
<dbReference type="Proteomes" id="UP000672526">
    <property type="component" value="Unassembled WGS sequence"/>
</dbReference>
<evidence type="ECO:0000256" key="1">
    <source>
        <dbReference type="SAM" id="Coils"/>
    </source>
</evidence>
<dbReference type="RefSeq" id="WP_211610190.1">
    <property type="nucleotide sequence ID" value="NZ_CAJNBK010000002.1"/>
</dbReference>
<name>A0ABM8QTI8_9BURK</name>
<comment type="caution">
    <text evidence="2">The sequence shown here is derived from an EMBL/GenBank/DDBJ whole genome shotgun (WGS) entry which is preliminary data.</text>
</comment>
<proteinExistence type="predicted"/>
<dbReference type="EMBL" id="CAJNBK010000002">
    <property type="protein sequence ID" value="CAE6714333.1"/>
    <property type="molecule type" value="Genomic_DNA"/>
</dbReference>
<evidence type="ECO:0000313" key="2">
    <source>
        <dbReference type="EMBL" id="CAE6714333.1"/>
    </source>
</evidence>
<feature type="coiled-coil region" evidence="1">
    <location>
        <begin position="74"/>
        <end position="101"/>
    </location>
</feature>
<keyword evidence="1" id="KW-0175">Coiled coil</keyword>
<evidence type="ECO:0000313" key="3">
    <source>
        <dbReference type="Proteomes" id="UP000672526"/>
    </source>
</evidence>
<reference evidence="2 3" key="1">
    <citation type="submission" date="2021-02" db="EMBL/GenBank/DDBJ databases">
        <authorList>
            <person name="Vanwijnsberghe S."/>
        </authorList>
    </citation>
    <scope>NUCLEOTIDE SEQUENCE [LARGE SCALE GENOMIC DNA]</scope>
    <source>
        <strain evidence="2 3">LMG 31837</strain>
    </source>
</reference>
<sequence>MSKPTHAQEILASARANLATVAERAEAAHVEHNKRLIRKTEAEARGAEAFRDVRDKKISEEVGAMRVAQANEDAKDLQGLIEQSALLLANLNAEVSRAKAAEHEAEAGARREESEIVATELSDYIHNLEAARTDAVNERHQLYRGMSLNAAAAELLKRVKSLEQEFLETIAKCYDIHVETDPPRSPGSRRTCSVHDFYRPSLALQDVVSQGTKPRF</sequence>
<protein>
    <submittedName>
        <fullName evidence="2">Uncharacterized protein</fullName>
    </submittedName>
</protein>
<accession>A0ABM8QTI8</accession>
<organism evidence="2 3">
    <name type="scientific">Paraburkholderia haematera</name>
    <dbReference type="NCBI Taxonomy" id="2793077"/>
    <lineage>
        <taxon>Bacteria</taxon>
        <taxon>Pseudomonadati</taxon>
        <taxon>Pseudomonadota</taxon>
        <taxon>Betaproteobacteria</taxon>
        <taxon>Burkholderiales</taxon>
        <taxon>Burkholderiaceae</taxon>
        <taxon>Paraburkholderia</taxon>
    </lineage>
</organism>
<keyword evidence="3" id="KW-1185">Reference proteome</keyword>